<evidence type="ECO:0000256" key="13">
    <source>
        <dbReference type="ARBA" id="ARBA00023136"/>
    </source>
</evidence>
<dbReference type="InterPro" id="IPR036396">
    <property type="entry name" value="Cyt_P450_sf"/>
</dbReference>
<evidence type="ECO:0000256" key="16">
    <source>
        <dbReference type="RuleBase" id="RU000461"/>
    </source>
</evidence>
<dbReference type="InterPro" id="IPR002401">
    <property type="entry name" value="Cyt_P450_E_grp-I"/>
</dbReference>
<keyword evidence="7 15" id="KW-0479">Metal-binding</keyword>
<dbReference type="PRINTS" id="PR00463">
    <property type="entry name" value="EP450I"/>
</dbReference>
<accession>A0A5Q0TYS2</accession>
<evidence type="ECO:0000313" key="18">
    <source>
        <dbReference type="EMBL" id="QGA73304.1"/>
    </source>
</evidence>
<keyword evidence="8" id="KW-0256">Endoplasmic reticulum</keyword>
<keyword evidence="10 16" id="KW-0560">Oxidoreductase</keyword>
<dbReference type="PANTHER" id="PTHR24292">
    <property type="entry name" value="CYTOCHROME P450"/>
    <property type="match status" value="1"/>
</dbReference>
<comment type="cofactor">
    <cofactor evidence="1 15">
        <name>heme</name>
        <dbReference type="ChEBI" id="CHEBI:30413"/>
    </cofactor>
</comment>
<name>A0A5Q0TYS2_SPOFR</name>
<evidence type="ECO:0000256" key="2">
    <source>
        <dbReference type="ARBA" id="ARBA00004174"/>
    </source>
</evidence>
<dbReference type="GO" id="GO:0005789">
    <property type="term" value="C:endoplasmic reticulum membrane"/>
    <property type="evidence" value="ECO:0007669"/>
    <property type="project" value="UniProtKB-SubCell"/>
</dbReference>
<dbReference type="SUPFAM" id="SSF48264">
    <property type="entry name" value="Cytochrome P450"/>
    <property type="match status" value="1"/>
</dbReference>
<dbReference type="CDD" id="cd11056">
    <property type="entry name" value="CYP6-like"/>
    <property type="match status" value="1"/>
</dbReference>
<organism evidence="18">
    <name type="scientific">Spodoptera frugiperda</name>
    <name type="common">Fall armyworm</name>
    <dbReference type="NCBI Taxonomy" id="7108"/>
    <lineage>
        <taxon>Eukaryota</taxon>
        <taxon>Metazoa</taxon>
        <taxon>Ecdysozoa</taxon>
        <taxon>Arthropoda</taxon>
        <taxon>Hexapoda</taxon>
        <taxon>Insecta</taxon>
        <taxon>Pterygota</taxon>
        <taxon>Neoptera</taxon>
        <taxon>Endopterygota</taxon>
        <taxon>Lepidoptera</taxon>
        <taxon>Glossata</taxon>
        <taxon>Ditrysia</taxon>
        <taxon>Noctuoidea</taxon>
        <taxon>Noctuidae</taxon>
        <taxon>Amphipyrinae</taxon>
        <taxon>Spodoptera</taxon>
    </lineage>
</organism>
<sequence length="518" mass="60018">MDILTDQLKSGLKTLILLMIEDWKMILCLTILCSLYFYYTSTFDFFEKRGIPYRKPVIFVGNLGPRLRGKQSFHEFQLETYNYFKGNRFGGIFEGRRPLLTILDPDLIKAITIRDFDHFTDRMAMNAKEPKFWSRSLLNLKGSEWKAVRSTLTPVFSSSRLRHMLPLIEMCSKQMVEFLNQYDKKDVEMKQTIGHFTLEVIGACAFGIKCDAMSDENAHFFKVAEKFDYMPMHKRIILYFILIFVPQLIRYLNFSFLNLDSSKELVRILNVAKDERQKSGVKKNDFLQILVDFSENEKSESEKTKSTVHLDDATVDAQLLLFLIAGYETSSTLLSFAIYVLATKPDIQDKLRSHIIDMTEGKDVDYDLLAKLQYLDGFLLETLRMYPPVSRVDRVCTKPYNLPGTTIVIKPGEVVAIPLYGIQMDPEHYPEPKEFQPERFLNENKTERGSHLYMAFGVGPRNCIGLRFAMLSAKLAMVDLVKKFRFSKCEKTEDPIQFDRRSLLLKARGGLWVHVEAI</sequence>
<dbReference type="PANTHER" id="PTHR24292:SF54">
    <property type="entry name" value="CYP9F3-RELATED"/>
    <property type="match status" value="1"/>
</dbReference>
<keyword evidence="17" id="KW-1133">Transmembrane helix</keyword>
<evidence type="ECO:0000256" key="7">
    <source>
        <dbReference type="ARBA" id="ARBA00022723"/>
    </source>
</evidence>
<evidence type="ECO:0000256" key="10">
    <source>
        <dbReference type="ARBA" id="ARBA00023002"/>
    </source>
</evidence>
<evidence type="ECO:0000256" key="14">
    <source>
        <dbReference type="ARBA" id="ARBA00047827"/>
    </source>
</evidence>
<dbReference type="Pfam" id="PF00067">
    <property type="entry name" value="p450"/>
    <property type="match status" value="1"/>
</dbReference>
<dbReference type="InterPro" id="IPR017972">
    <property type="entry name" value="Cyt_P450_CS"/>
</dbReference>
<keyword evidence="13 17" id="KW-0472">Membrane</keyword>
<evidence type="ECO:0000256" key="5">
    <source>
        <dbReference type="ARBA" id="ARBA00012109"/>
    </source>
</evidence>
<dbReference type="PRINTS" id="PR00385">
    <property type="entry name" value="P450"/>
</dbReference>
<dbReference type="GO" id="GO:0020037">
    <property type="term" value="F:heme binding"/>
    <property type="evidence" value="ECO:0007669"/>
    <property type="project" value="InterPro"/>
</dbReference>
<comment type="catalytic activity">
    <reaction evidence="14">
        <text>an organic molecule + reduced [NADPH--hemoprotein reductase] + O2 = an alcohol + oxidized [NADPH--hemoprotein reductase] + H2O + H(+)</text>
        <dbReference type="Rhea" id="RHEA:17149"/>
        <dbReference type="Rhea" id="RHEA-COMP:11964"/>
        <dbReference type="Rhea" id="RHEA-COMP:11965"/>
        <dbReference type="ChEBI" id="CHEBI:15377"/>
        <dbReference type="ChEBI" id="CHEBI:15378"/>
        <dbReference type="ChEBI" id="CHEBI:15379"/>
        <dbReference type="ChEBI" id="CHEBI:30879"/>
        <dbReference type="ChEBI" id="CHEBI:57618"/>
        <dbReference type="ChEBI" id="CHEBI:58210"/>
        <dbReference type="ChEBI" id="CHEBI:142491"/>
        <dbReference type="EC" id="1.14.14.1"/>
    </reaction>
</comment>
<evidence type="ECO:0000256" key="3">
    <source>
        <dbReference type="ARBA" id="ARBA00004406"/>
    </source>
</evidence>
<evidence type="ECO:0000256" key="4">
    <source>
        <dbReference type="ARBA" id="ARBA00010617"/>
    </source>
</evidence>
<evidence type="ECO:0000256" key="8">
    <source>
        <dbReference type="ARBA" id="ARBA00022824"/>
    </source>
</evidence>
<feature type="binding site" description="axial binding residue" evidence="15">
    <location>
        <position position="463"/>
    </location>
    <ligand>
        <name>heme</name>
        <dbReference type="ChEBI" id="CHEBI:30413"/>
    </ligand>
    <ligandPart>
        <name>Fe</name>
        <dbReference type="ChEBI" id="CHEBI:18248"/>
    </ligandPart>
</feature>
<keyword evidence="12 16" id="KW-0503">Monooxygenase</keyword>
<evidence type="ECO:0000256" key="6">
    <source>
        <dbReference type="ARBA" id="ARBA00022617"/>
    </source>
</evidence>
<protein>
    <recommendedName>
        <fullName evidence="5">unspecific monooxygenase</fullName>
        <ecNumber evidence="5">1.14.14.1</ecNumber>
    </recommendedName>
</protein>
<comment type="similarity">
    <text evidence="4 16">Belongs to the cytochrome P450 family.</text>
</comment>
<reference evidence="18" key="1">
    <citation type="journal article" date="2019" name="J. Proteomics">
        <title>Combined transcriptomic and proteomic analysis of harmine on Spodoptera frugiperda Sf9 cells to reveal the potential resistance mechanism.</title>
        <authorList>
            <person name="Cui G."/>
            <person name="Sun R."/>
            <person name="Veeran S."/>
            <person name="Shu B."/>
            <person name="Yuan H."/>
            <person name="Zhong G."/>
        </authorList>
    </citation>
    <scope>NUCLEOTIDE SEQUENCE</scope>
</reference>
<dbReference type="InterPro" id="IPR050476">
    <property type="entry name" value="Insect_CytP450_Detox"/>
</dbReference>
<feature type="transmembrane region" description="Helical" evidence="17">
    <location>
        <begin position="319"/>
        <end position="342"/>
    </location>
</feature>
<evidence type="ECO:0000256" key="11">
    <source>
        <dbReference type="ARBA" id="ARBA00023004"/>
    </source>
</evidence>
<evidence type="ECO:0000256" key="9">
    <source>
        <dbReference type="ARBA" id="ARBA00022848"/>
    </source>
</evidence>
<keyword evidence="6 15" id="KW-0349">Heme</keyword>
<proteinExistence type="evidence at transcript level"/>
<dbReference type="AlphaFoldDB" id="A0A5Q0TYS2"/>
<keyword evidence="9" id="KW-0492">Microsome</keyword>
<keyword evidence="17" id="KW-0812">Transmembrane</keyword>
<evidence type="ECO:0000256" key="15">
    <source>
        <dbReference type="PIRSR" id="PIRSR602401-1"/>
    </source>
</evidence>
<dbReference type="EC" id="1.14.14.1" evidence="5"/>
<dbReference type="GO" id="GO:0005506">
    <property type="term" value="F:iron ion binding"/>
    <property type="evidence" value="ECO:0007669"/>
    <property type="project" value="InterPro"/>
</dbReference>
<dbReference type="Gene3D" id="1.10.630.10">
    <property type="entry name" value="Cytochrome P450"/>
    <property type="match status" value="1"/>
</dbReference>
<dbReference type="EMBL" id="MN480668">
    <property type="protein sequence ID" value="QGA73304.1"/>
    <property type="molecule type" value="mRNA"/>
</dbReference>
<feature type="transmembrane region" description="Helical" evidence="17">
    <location>
        <begin position="15"/>
        <end position="39"/>
    </location>
</feature>
<comment type="subcellular location">
    <subcellularLocation>
        <location evidence="3">Endoplasmic reticulum membrane</location>
        <topology evidence="3">Peripheral membrane protein</topology>
    </subcellularLocation>
    <subcellularLocation>
        <location evidence="2">Microsome membrane</location>
        <topology evidence="2">Peripheral membrane protein</topology>
    </subcellularLocation>
</comment>
<keyword evidence="11 15" id="KW-0408">Iron</keyword>
<evidence type="ECO:0000256" key="12">
    <source>
        <dbReference type="ARBA" id="ARBA00023033"/>
    </source>
</evidence>
<feature type="transmembrane region" description="Helical" evidence="17">
    <location>
        <begin position="236"/>
        <end position="257"/>
    </location>
</feature>
<evidence type="ECO:0000256" key="17">
    <source>
        <dbReference type="SAM" id="Phobius"/>
    </source>
</evidence>
<dbReference type="PROSITE" id="PS00086">
    <property type="entry name" value="CYTOCHROME_P450"/>
    <property type="match status" value="1"/>
</dbReference>
<dbReference type="GO" id="GO:0016712">
    <property type="term" value="F:oxidoreductase activity, acting on paired donors, with incorporation or reduction of molecular oxygen, reduced flavin or flavoprotein as one donor, and incorporation of one atom of oxygen"/>
    <property type="evidence" value="ECO:0007669"/>
    <property type="project" value="UniProtKB-EC"/>
</dbReference>
<evidence type="ECO:0000256" key="1">
    <source>
        <dbReference type="ARBA" id="ARBA00001971"/>
    </source>
</evidence>
<dbReference type="InterPro" id="IPR001128">
    <property type="entry name" value="Cyt_P450"/>
</dbReference>
<dbReference type="FunFam" id="1.10.630.10:FF:000042">
    <property type="entry name" value="Cytochrome P450"/>
    <property type="match status" value="1"/>
</dbReference>